<evidence type="ECO:0000313" key="2">
    <source>
        <dbReference type="EMBL" id="JAP89856.1"/>
    </source>
</evidence>
<protein>
    <submittedName>
        <fullName evidence="2">Uncharacterized protein</fullName>
    </submittedName>
</protein>
<dbReference type="Gene3D" id="1.10.287.1490">
    <property type="match status" value="1"/>
</dbReference>
<gene>
    <name evidence="2" type="ORF">TPC1_30649</name>
</gene>
<feature type="non-terminal residue" evidence="2">
    <location>
        <position position="1"/>
    </location>
</feature>
<sequence>FQYLNVFTSMTKFYDGVLKTINDFTHEIGQKQHQIQSNIQRTQKIDNTEENLQQIDIMLDKFDVAVQQCSIIYENYKVAFDVTQTVLQTDLLNNISDLTNPLASLQNIKLQDANQIQSFQNRIAELTEQNNTLSQNLNLQNNSVGKDSQITQRQNAQFPAKIGGTSETQLTKQLNNIKSDISQIKADLQQIKQNFGEYPPDFSQIKSFLASTTQENTSLKVEISELASHIAQLQSELKERNCAISELNFKFQALKAEKDLLQKEVEDQNAFQSRFEVVLENNTQQFQQMGQHLQSLKKKAESQKKQLEIGYKTQHLERLQRIQVENTLQQQIQQNKCQKSQIQDLEIANAILVAETDNAKLKLDLQNQLIRDFSEVQTIQTQNSDCKNTLQMLEIHRFFDETEKLKQKTNTSTQTIYKEKIVESSEGFTVCAFSLLKYVFSAEVDQRQQKLNKVKYILQKAFEKYDYAKLFILVVYSIYTKSGQVELMIYHMLGQIKDEALLGEELWFGGVLEV</sequence>
<keyword evidence="1" id="KW-0175">Coiled coil</keyword>
<dbReference type="AlphaFoldDB" id="A0A146K2D1"/>
<feature type="coiled-coil region" evidence="1">
    <location>
        <begin position="174"/>
        <end position="264"/>
    </location>
</feature>
<name>A0A146K2D1_9EUKA</name>
<dbReference type="EMBL" id="GDID01006750">
    <property type="protein sequence ID" value="JAP89856.1"/>
    <property type="molecule type" value="Transcribed_RNA"/>
</dbReference>
<accession>A0A146K2D1</accession>
<organism evidence="2">
    <name type="scientific">Trepomonas sp. PC1</name>
    <dbReference type="NCBI Taxonomy" id="1076344"/>
    <lineage>
        <taxon>Eukaryota</taxon>
        <taxon>Metamonada</taxon>
        <taxon>Diplomonadida</taxon>
        <taxon>Hexamitidae</taxon>
        <taxon>Hexamitinae</taxon>
        <taxon>Trepomonas</taxon>
    </lineage>
</organism>
<proteinExistence type="predicted"/>
<feature type="coiled-coil region" evidence="1">
    <location>
        <begin position="109"/>
        <end position="143"/>
    </location>
</feature>
<evidence type="ECO:0000256" key="1">
    <source>
        <dbReference type="SAM" id="Coils"/>
    </source>
</evidence>
<reference evidence="2" key="1">
    <citation type="submission" date="2015-07" db="EMBL/GenBank/DDBJ databases">
        <title>Adaptation to a free-living lifestyle via gene acquisitions in the diplomonad Trepomonas sp. PC1.</title>
        <authorList>
            <person name="Xu F."/>
            <person name="Jerlstrom-Hultqvist J."/>
            <person name="Kolisko M."/>
            <person name="Simpson A.G.B."/>
            <person name="Roger A.J."/>
            <person name="Svard S.G."/>
            <person name="Andersson J.O."/>
        </authorList>
    </citation>
    <scope>NUCLEOTIDE SEQUENCE</scope>
    <source>
        <strain evidence="2">PC1</strain>
    </source>
</reference>